<evidence type="ECO:0000256" key="6">
    <source>
        <dbReference type="ARBA" id="ARBA00022737"/>
    </source>
</evidence>
<dbReference type="InterPro" id="IPR001202">
    <property type="entry name" value="WW_dom"/>
</dbReference>
<keyword evidence="3" id="KW-1003">Cell membrane</keyword>
<dbReference type="PANTHER" id="PTHR14791:SF29">
    <property type="entry name" value="PROTEIN KIBRA"/>
    <property type="match status" value="1"/>
</dbReference>
<dbReference type="Ensembl" id="ENSEBUT00000019909.1">
    <property type="protein sequence ID" value="ENSEBUP00000019333.1"/>
    <property type="gene ID" value="ENSEBUG00000012018.1"/>
</dbReference>
<evidence type="ECO:0000256" key="4">
    <source>
        <dbReference type="ARBA" id="ARBA00022490"/>
    </source>
</evidence>
<dbReference type="SUPFAM" id="SSF51045">
    <property type="entry name" value="WW domain"/>
    <property type="match status" value="2"/>
</dbReference>
<sequence length="435" mass="50475">MRLETAAVMQRKGTREVPLPRGWEEAQDYDGKVFYVDHNTQRTSWVDPRDKLTKPLTFSDCIGDELPYGWEQAFDDQVGVYYMDHINKLTQIEDPRAQWCAEQDRMLKEYLVVARDALDSRQEILQVKQQRLAFAQEEFRQLTAWSDKCGSQTSLHSGSSTSSKYDPEILKADIAEMKARVCRLKRELESMKQELYYKQQGFETLQEIDRKMGNGLQGGYQLDEAQAILQELKSIHKAISSGEKEKRQIMQNLAQLKDGFQMNDRHMKLSESHLSLNHLNLSLSRPCLDTGSQTEITGDCFGTSQMDLAEKVKLNLQYDETKRRLANIQIELAKLEAEACPGAIEAERDRLLLMHEKEELLRDLCQSRLHKQLPDETQQCKVERRRLEEELHQALTANSEALTRRLQLQGKRNSLLRQLEEATRQASYLHSQLKR</sequence>
<evidence type="ECO:0000313" key="10">
    <source>
        <dbReference type="Ensembl" id="ENSEBUP00000019333.1"/>
    </source>
</evidence>
<dbReference type="AlphaFoldDB" id="A0A8C4QR70"/>
<organism evidence="10 11">
    <name type="scientific">Eptatretus burgeri</name>
    <name type="common">Inshore hagfish</name>
    <dbReference type="NCBI Taxonomy" id="7764"/>
    <lineage>
        <taxon>Eukaryota</taxon>
        <taxon>Metazoa</taxon>
        <taxon>Chordata</taxon>
        <taxon>Craniata</taxon>
        <taxon>Vertebrata</taxon>
        <taxon>Cyclostomata</taxon>
        <taxon>Myxini</taxon>
        <taxon>Myxiniformes</taxon>
        <taxon>Myxinidae</taxon>
        <taxon>Eptatretinae</taxon>
        <taxon>Eptatretus</taxon>
    </lineage>
</organism>
<dbReference type="GO" id="GO:0046621">
    <property type="term" value="P:negative regulation of organ growth"/>
    <property type="evidence" value="ECO:0007669"/>
    <property type="project" value="TreeGrafter"/>
</dbReference>
<dbReference type="InterPro" id="IPR051105">
    <property type="entry name" value="WWC/KIBRA_Hippo_Reg"/>
</dbReference>
<dbReference type="GO" id="GO:0060090">
    <property type="term" value="F:molecular adaptor activity"/>
    <property type="evidence" value="ECO:0007669"/>
    <property type="project" value="TreeGrafter"/>
</dbReference>
<evidence type="ECO:0000313" key="11">
    <source>
        <dbReference type="Proteomes" id="UP000694388"/>
    </source>
</evidence>
<keyword evidence="11" id="KW-1185">Reference proteome</keyword>
<evidence type="ECO:0000256" key="7">
    <source>
        <dbReference type="ARBA" id="ARBA00023136"/>
    </source>
</evidence>
<reference evidence="10" key="2">
    <citation type="submission" date="2025-09" db="UniProtKB">
        <authorList>
            <consortium name="Ensembl"/>
        </authorList>
    </citation>
    <scope>IDENTIFICATION</scope>
</reference>
<evidence type="ECO:0000256" key="3">
    <source>
        <dbReference type="ARBA" id="ARBA00022475"/>
    </source>
</evidence>
<keyword evidence="5" id="KW-0597">Phosphoprotein</keyword>
<dbReference type="GO" id="GO:0005737">
    <property type="term" value="C:cytoplasm"/>
    <property type="evidence" value="ECO:0007669"/>
    <property type="project" value="UniProtKB-SubCell"/>
</dbReference>
<accession>A0A8C4QR70</accession>
<dbReference type="CDD" id="cd00201">
    <property type="entry name" value="WW"/>
    <property type="match status" value="2"/>
</dbReference>
<feature type="domain" description="WW" evidence="9">
    <location>
        <begin position="17"/>
        <end position="50"/>
    </location>
</feature>
<name>A0A8C4QR70_EPTBU</name>
<evidence type="ECO:0000256" key="8">
    <source>
        <dbReference type="SAM" id="Coils"/>
    </source>
</evidence>
<feature type="domain" description="WW" evidence="9">
    <location>
        <begin position="64"/>
        <end position="97"/>
    </location>
</feature>
<feature type="coiled-coil region" evidence="8">
    <location>
        <begin position="384"/>
        <end position="425"/>
    </location>
</feature>
<evidence type="ECO:0000256" key="1">
    <source>
        <dbReference type="ARBA" id="ARBA00004236"/>
    </source>
</evidence>
<dbReference type="Pfam" id="PF00397">
    <property type="entry name" value="WW"/>
    <property type="match status" value="2"/>
</dbReference>
<dbReference type="GO" id="GO:0016477">
    <property type="term" value="P:cell migration"/>
    <property type="evidence" value="ECO:0007669"/>
    <property type="project" value="TreeGrafter"/>
</dbReference>
<comment type="subcellular location">
    <subcellularLocation>
        <location evidence="1">Cell membrane</location>
    </subcellularLocation>
    <subcellularLocation>
        <location evidence="2">Cytoplasm</location>
    </subcellularLocation>
</comment>
<evidence type="ECO:0000256" key="2">
    <source>
        <dbReference type="ARBA" id="ARBA00004496"/>
    </source>
</evidence>
<keyword evidence="4" id="KW-0963">Cytoplasm</keyword>
<dbReference type="InterPro" id="IPR036020">
    <property type="entry name" value="WW_dom_sf"/>
</dbReference>
<keyword evidence="7" id="KW-0472">Membrane</keyword>
<dbReference type="GO" id="GO:0035330">
    <property type="term" value="P:regulation of hippo signaling"/>
    <property type="evidence" value="ECO:0007669"/>
    <property type="project" value="TreeGrafter"/>
</dbReference>
<dbReference type="Proteomes" id="UP000694388">
    <property type="component" value="Unplaced"/>
</dbReference>
<dbReference type="PROSITE" id="PS50020">
    <property type="entry name" value="WW_DOMAIN_2"/>
    <property type="match status" value="2"/>
</dbReference>
<proteinExistence type="predicted"/>
<dbReference type="InterPro" id="IPR057747">
    <property type="entry name" value="WWC1_hairpin"/>
</dbReference>
<keyword evidence="8" id="KW-0175">Coiled coil</keyword>
<evidence type="ECO:0000256" key="5">
    <source>
        <dbReference type="ARBA" id="ARBA00022553"/>
    </source>
</evidence>
<evidence type="ECO:0000259" key="9">
    <source>
        <dbReference type="PROSITE" id="PS50020"/>
    </source>
</evidence>
<dbReference type="GO" id="GO:0019900">
    <property type="term" value="F:kinase binding"/>
    <property type="evidence" value="ECO:0007669"/>
    <property type="project" value="TreeGrafter"/>
</dbReference>
<dbReference type="GeneTree" id="ENSGT00410000025556"/>
<dbReference type="Pfam" id="PF25802">
    <property type="entry name" value="WWC1"/>
    <property type="match status" value="1"/>
</dbReference>
<dbReference type="GO" id="GO:0006355">
    <property type="term" value="P:regulation of DNA-templated transcription"/>
    <property type="evidence" value="ECO:0007669"/>
    <property type="project" value="TreeGrafter"/>
</dbReference>
<dbReference type="PANTHER" id="PTHR14791">
    <property type="entry name" value="BOMB/KIRA PROTEINS"/>
    <property type="match status" value="1"/>
</dbReference>
<dbReference type="Gene3D" id="2.20.70.10">
    <property type="match status" value="2"/>
</dbReference>
<protein>
    <recommendedName>
        <fullName evidence="9">WW domain-containing protein</fullName>
    </recommendedName>
</protein>
<dbReference type="PROSITE" id="PS01159">
    <property type="entry name" value="WW_DOMAIN_1"/>
    <property type="match status" value="1"/>
</dbReference>
<dbReference type="SMART" id="SM00456">
    <property type="entry name" value="WW"/>
    <property type="match status" value="2"/>
</dbReference>
<keyword evidence="6" id="KW-0677">Repeat</keyword>
<feature type="coiled-coil region" evidence="8">
    <location>
        <begin position="311"/>
        <end position="338"/>
    </location>
</feature>
<reference evidence="10" key="1">
    <citation type="submission" date="2025-08" db="UniProtKB">
        <authorList>
            <consortium name="Ensembl"/>
        </authorList>
    </citation>
    <scope>IDENTIFICATION</scope>
</reference>